<dbReference type="Proteomes" id="UP001060085">
    <property type="component" value="Linkage Group LG02"/>
</dbReference>
<sequence length="200" mass="23294">MQYMNATKPKSKVAQELPYLSCTPKAAPHRHLYRNSNTQLLQLRKKINPRACMIRSSSVSDPVNYLKIQASKDYDRNVYTSTCLMIPTPYQPRPMLMLPRQYMRDYGPGCTCVGTSSIYIISQGFRVLEEEKEGRREEEKEGMKEKRKRRREGKQEEEAAAEEEMSQRREFEDEKKKIRTTARVSGVSFLMLITHTTCVV</sequence>
<proteinExistence type="predicted"/>
<keyword evidence="2" id="KW-1185">Reference proteome</keyword>
<evidence type="ECO:0000313" key="2">
    <source>
        <dbReference type="Proteomes" id="UP001060085"/>
    </source>
</evidence>
<accession>A0ACC0BYV4</accession>
<reference evidence="2" key="1">
    <citation type="journal article" date="2023" name="Nat. Plants">
        <title>Single-cell RNA sequencing provides a high-resolution roadmap for understanding the multicellular compartmentation of specialized metabolism.</title>
        <authorList>
            <person name="Sun S."/>
            <person name="Shen X."/>
            <person name="Li Y."/>
            <person name="Li Y."/>
            <person name="Wang S."/>
            <person name="Li R."/>
            <person name="Zhang H."/>
            <person name="Shen G."/>
            <person name="Guo B."/>
            <person name="Wei J."/>
            <person name="Xu J."/>
            <person name="St-Pierre B."/>
            <person name="Chen S."/>
            <person name="Sun C."/>
        </authorList>
    </citation>
    <scope>NUCLEOTIDE SEQUENCE [LARGE SCALE GENOMIC DNA]</scope>
</reference>
<protein>
    <submittedName>
        <fullName evidence="1">Uncharacterized protein</fullName>
    </submittedName>
</protein>
<name>A0ACC0BYV4_CATRO</name>
<dbReference type="EMBL" id="CM044702">
    <property type="protein sequence ID" value="KAI5677726.1"/>
    <property type="molecule type" value="Genomic_DNA"/>
</dbReference>
<evidence type="ECO:0000313" key="1">
    <source>
        <dbReference type="EMBL" id="KAI5677726.1"/>
    </source>
</evidence>
<gene>
    <name evidence="1" type="ORF">M9H77_08676</name>
</gene>
<organism evidence="1 2">
    <name type="scientific">Catharanthus roseus</name>
    <name type="common">Madagascar periwinkle</name>
    <name type="synonym">Vinca rosea</name>
    <dbReference type="NCBI Taxonomy" id="4058"/>
    <lineage>
        <taxon>Eukaryota</taxon>
        <taxon>Viridiplantae</taxon>
        <taxon>Streptophyta</taxon>
        <taxon>Embryophyta</taxon>
        <taxon>Tracheophyta</taxon>
        <taxon>Spermatophyta</taxon>
        <taxon>Magnoliopsida</taxon>
        <taxon>eudicotyledons</taxon>
        <taxon>Gunneridae</taxon>
        <taxon>Pentapetalae</taxon>
        <taxon>asterids</taxon>
        <taxon>lamiids</taxon>
        <taxon>Gentianales</taxon>
        <taxon>Apocynaceae</taxon>
        <taxon>Rauvolfioideae</taxon>
        <taxon>Vinceae</taxon>
        <taxon>Catharanthinae</taxon>
        <taxon>Catharanthus</taxon>
    </lineage>
</organism>
<comment type="caution">
    <text evidence="1">The sequence shown here is derived from an EMBL/GenBank/DDBJ whole genome shotgun (WGS) entry which is preliminary data.</text>
</comment>